<dbReference type="GO" id="GO:0030153">
    <property type="term" value="P:bacteriocin immunity"/>
    <property type="evidence" value="ECO:0007669"/>
    <property type="project" value="UniProtKB-KW"/>
</dbReference>
<proteinExistence type="inferred from homology"/>
<accession>A0A010SW18</accession>
<sequence length="108" mass="12270">MKESFSDYTEAEFIQLMQKIRAANKNAPDKILDPLLQQFCEITEHPDGTDLIYYPEDGAGNSNEGIAQTVKKWRAAQGLPGFKGERPKKAITERIYDVDDLRVCHLRA</sequence>
<dbReference type="InterPro" id="IPR000290">
    <property type="entry name" value="Colicin_pyocin"/>
</dbReference>
<dbReference type="CDD" id="cd16363">
    <property type="entry name" value="Col_Im_like"/>
    <property type="match status" value="1"/>
</dbReference>
<protein>
    <submittedName>
        <fullName evidence="3">Colicin immunity protein ImmE2</fullName>
    </submittedName>
</protein>
<gene>
    <name evidence="3" type="ORF">HK44_025805</name>
</gene>
<organism evidence="3 4">
    <name type="scientific">Pseudomonas fluorescens HK44</name>
    <dbReference type="NCBI Taxonomy" id="1042209"/>
    <lineage>
        <taxon>Bacteria</taxon>
        <taxon>Pseudomonadati</taxon>
        <taxon>Pseudomonadota</taxon>
        <taxon>Gammaproteobacteria</taxon>
        <taxon>Pseudomonadales</taxon>
        <taxon>Pseudomonadaceae</taxon>
        <taxon>Pseudomonas</taxon>
    </lineage>
</organism>
<dbReference type="GO" id="GO:0015643">
    <property type="term" value="F:toxic substance binding"/>
    <property type="evidence" value="ECO:0007669"/>
    <property type="project" value="InterPro"/>
</dbReference>
<name>A0A010SW18_PSEFL</name>
<dbReference type="HOGENOM" id="CLU_174792_0_0_6"/>
<dbReference type="Gene3D" id="1.10.1200.20">
    <property type="entry name" value="Colicin E immunity protein"/>
    <property type="match status" value="1"/>
</dbReference>
<dbReference type="AlphaFoldDB" id="A0A010SW18"/>
<dbReference type="Proteomes" id="UP000022611">
    <property type="component" value="Unassembled WGS sequence"/>
</dbReference>
<dbReference type="SUPFAM" id="SSF47345">
    <property type="entry name" value="Colicin E immunity proteins"/>
    <property type="match status" value="1"/>
</dbReference>
<dbReference type="PATRIC" id="fig|1042209.11.peg.1725"/>
<evidence type="ECO:0000256" key="2">
    <source>
        <dbReference type="ARBA" id="ARBA00023025"/>
    </source>
</evidence>
<dbReference type="OrthoDB" id="6810874at2"/>
<evidence type="ECO:0000313" key="3">
    <source>
        <dbReference type="EMBL" id="EXF95063.1"/>
    </source>
</evidence>
<dbReference type="eggNOG" id="ENOG5032DA5">
    <property type="taxonomic scope" value="Bacteria"/>
</dbReference>
<comment type="caution">
    <text evidence="3">The sequence shown here is derived from an EMBL/GenBank/DDBJ whole genome shotgun (WGS) entry which is preliminary data.</text>
</comment>
<dbReference type="PRINTS" id="PR01299">
    <property type="entry name" value="PYOCIN"/>
</dbReference>
<evidence type="ECO:0000256" key="1">
    <source>
        <dbReference type="ARBA" id="ARBA00009346"/>
    </source>
</evidence>
<dbReference type="InterPro" id="IPR035900">
    <property type="entry name" value="Colicin_E_sf"/>
</dbReference>
<dbReference type="Pfam" id="PF01320">
    <property type="entry name" value="Colicin_Pyocin"/>
    <property type="match status" value="1"/>
</dbReference>
<evidence type="ECO:0000313" key="4">
    <source>
        <dbReference type="Proteomes" id="UP000022611"/>
    </source>
</evidence>
<dbReference type="EMBL" id="AFOY02000008">
    <property type="protein sequence ID" value="EXF95063.1"/>
    <property type="molecule type" value="Genomic_DNA"/>
</dbReference>
<keyword evidence="2" id="KW-0079">Bacteriocin immunity</keyword>
<comment type="similarity">
    <text evidence="1">Belongs to the colicins ColE2/ColE8/ColE9 and pyocins S1/S2 family.</text>
</comment>
<reference evidence="3 4" key="1">
    <citation type="journal article" date="2011" name="J. Bacteriol.">
        <title>Draft genome sequence of the polycyclic aromatic hydrocarbon-degrading, genetically engineered bioluminescent bioreporter Pseudomonas fluorescens HK44.</title>
        <authorList>
            <person name="Chauhan A."/>
            <person name="Layton A.C."/>
            <person name="Williams D.E."/>
            <person name="Smartt A.E."/>
            <person name="Ripp S."/>
            <person name="Karpinets T.V."/>
            <person name="Brown S.D."/>
            <person name="Sayler G.S."/>
        </authorList>
    </citation>
    <scope>NUCLEOTIDE SEQUENCE [LARGE SCALE GENOMIC DNA]</scope>
    <source>
        <strain evidence="3 4">HK44</strain>
    </source>
</reference>